<keyword evidence="2" id="KW-1015">Disulfide bond</keyword>
<dbReference type="InterPro" id="IPR033121">
    <property type="entry name" value="PEPTIDASE_A1"/>
</dbReference>
<evidence type="ECO:0000256" key="3">
    <source>
        <dbReference type="SAM" id="MobiDB-lite"/>
    </source>
</evidence>
<evidence type="ECO:0000256" key="4">
    <source>
        <dbReference type="SAM" id="SignalP"/>
    </source>
</evidence>
<dbReference type="AlphaFoldDB" id="A0A9W6SZY4"/>
<feature type="domain" description="Peptidase A1" evidence="5">
    <location>
        <begin position="65"/>
        <end position="475"/>
    </location>
</feature>
<dbReference type="SUPFAM" id="SSF50630">
    <property type="entry name" value="Acid proteases"/>
    <property type="match status" value="1"/>
</dbReference>
<dbReference type="InterPro" id="IPR021109">
    <property type="entry name" value="Peptidase_aspartic_dom_sf"/>
</dbReference>
<dbReference type="InterPro" id="IPR001461">
    <property type="entry name" value="Aspartic_peptidase_A1"/>
</dbReference>
<evidence type="ECO:0000256" key="1">
    <source>
        <dbReference type="ARBA" id="ARBA00007447"/>
    </source>
</evidence>
<dbReference type="Pfam" id="PF00026">
    <property type="entry name" value="Asp"/>
    <property type="match status" value="1"/>
</dbReference>
<sequence>MTNLISYLLNFLIISSIITGTVFAKNIKNIKNLIDDENDQEIDKRENDQKYPVILLRPDEQHRVFQLNVQVGSPPQNLTLRLDIGSGDVWLPAEENFSICSPSTTSSAAAPTTSDSSKDETRVLSIDASESIDHSSATSVLYADNVCASLGVYDMEDSNSGSYYNVGESLSVGKTTNGSTESFKVLPSFIYLSGHYAEDNFSFPMVLNAHLTDIKGENFVFIDVNNSIVSTGGLGVGISTIGSNFIDLFIEQGIVDSNSYSLVLNGKDAIYGELIIGAVRNTDFTDSFIEFDFVPMIIEGLDYNSYGLAASYSNEMPIIAISGFGVSSSATNRTVEFSNNYNDELYSGSYPKPIVLDSRSYYNYIPYSTLIDMAVELNAYYAEALDRWVLDCNVGDLGTIDFHFGNYTINIPISEFLTPAYGNNTDTQLQFDNGDNACILSFLPDYYHGFSMFGSTFLRGVVLAVDNENKKIALGRLNPYRIVYAPQHPNAVFNDTDASEIAAIDYQNGLSTVAMGNGSIPFATRNDIANYSDITFTYNTKTVGATEANYSAVTAFISEGEIFVA</sequence>
<keyword evidence="4" id="KW-0732">Signal</keyword>
<evidence type="ECO:0000256" key="2">
    <source>
        <dbReference type="ARBA" id="ARBA00023157"/>
    </source>
</evidence>
<dbReference type="PANTHER" id="PTHR47966">
    <property type="entry name" value="BETA-SITE APP-CLEAVING ENZYME, ISOFORM A-RELATED"/>
    <property type="match status" value="1"/>
</dbReference>
<evidence type="ECO:0000313" key="7">
    <source>
        <dbReference type="Proteomes" id="UP001165120"/>
    </source>
</evidence>
<comment type="caution">
    <text evidence="6">The sequence shown here is derived from an EMBL/GenBank/DDBJ whole genome shotgun (WGS) entry which is preliminary data.</text>
</comment>
<keyword evidence="7" id="KW-1185">Reference proteome</keyword>
<reference evidence="6" key="1">
    <citation type="submission" date="2023-04" db="EMBL/GenBank/DDBJ databases">
        <title>Candida boidinii NBRC 10035.</title>
        <authorList>
            <person name="Ichikawa N."/>
            <person name="Sato H."/>
            <person name="Tonouchi N."/>
        </authorList>
    </citation>
    <scope>NUCLEOTIDE SEQUENCE</scope>
    <source>
        <strain evidence="6">NBRC 10035</strain>
    </source>
</reference>
<feature type="signal peptide" evidence="4">
    <location>
        <begin position="1"/>
        <end position="24"/>
    </location>
</feature>
<proteinExistence type="inferred from homology"/>
<protein>
    <submittedName>
        <fullName evidence="6">Unnamed protein product</fullName>
    </submittedName>
</protein>
<dbReference type="PRINTS" id="PR00792">
    <property type="entry name" value="PEPSIN"/>
</dbReference>
<comment type="similarity">
    <text evidence="1">Belongs to the peptidase A1 family.</text>
</comment>
<dbReference type="EMBL" id="BSXN01000762">
    <property type="protein sequence ID" value="GME69730.1"/>
    <property type="molecule type" value="Genomic_DNA"/>
</dbReference>
<feature type="compositionally biased region" description="Low complexity" evidence="3">
    <location>
        <begin position="102"/>
        <end position="115"/>
    </location>
</feature>
<feature type="chain" id="PRO_5040745658" evidence="4">
    <location>
        <begin position="25"/>
        <end position="565"/>
    </location>
</feature>
<evidence type="ECO:0000313" key="6">
    <source>
        <dbReference type="EMBL" id="GME69730.1"/>
    </source>
</evidence>
<evidence type="ECO:0000259" key="5">
    <source>
        <dbReference type="PROSITE" id="PS51767"/>
    </source>
</evidence>
<feature type="region of interest" description="Disordered" evidence="3">
    <location>
        <begin position="102"/>
        <end position="122"/>
    </location>
</feature>
<dbReference type="Gene3D" id="2.40.70.10">
    <property type="entry name" value="Acid Proteases"/>
    <property type="match status" value="2"/>
</dbReference>
<accession>A0A9W6SZY4</accession>
<dbReference type="GO" id="GO:0006508">
    <property type="term" value="P:proteolysis"/>
    <property type="evidence" value="ECO:0007669"/>
    <property type="project" value="InterPro"/>
</dbReference>
<gene>
    <name evidence="6" type="ORF">Cboi02_000252100</name>
</gene>
<organism evidence="6 7">
    <name type="scientific">Candida boidinii</name>
    <name type="common">Yeast</name>
    <dbReference type="NCBI Taxonomy" id="5477"/>
    <lineage>
        <taxon>Eukaryota</taxon>
        <taxon>Fungi</taxon>
        <taxon>Dikarya</taxon>
        <taxon>Ascomycota</taxon>
        <taxon>Saccharomycotina</taxon>
        <taxon>Pichiomycetes</taxon>
        <taxon>Pichiales</taxon>
        <taxon>Pichiaceae</taxon>
        <taxon>Ogataea</taxon>
        <taxon>Ogataea/Candida clade</taxon>
    </lineage>
</organism>
<dbReference type="PROSITE" id="PS51767">
    <property type="entry name" value="PEPTIDASE_A1"/>
    <property type="match status" value="1"/>
</dbReference>
<name>A0A9W6SZY4_CANBO</name>
<dbReference type="GO" id="GO:0004190">
    <property type="term" value="F:aspartic-type endopeptidase activity"/>
    <property type="evidence" value="ECO:0007669"/>
    <property type="project" value="InterPro"/>
</dbReference>
<dbReference type="PANTHER" id="PTHR47966:SF51">
    <property type="entry name" value="BETA-SITE APP-CLEAVING ENZYME, ISOFORM A-RELATED"/>
    <property type="match status" value="1"/>
</dbReference>
<dbReference type="Proteomes" id="UP001165120">
    <property type="component" value="Unassembled WGS sequence"/>
</dbReference>